<accession>A0A0D3A0X1</accession>
<keyword evidence="4" id="KW-0560">Oxidoreductase</keyword>
<dbReference type="InterPro" id="IPR047109">
    <property type="entry name" value="CAD-like"/>
</dbReference>
<feature type="region of interest" description="Disordered" evidence="5">
    <location>
        <begin position="49"/>
        <end position="136"/>
    </location>
</feature>
<protein>
    <submittedName>
        <fullName evidence="7">Uncharacterized protein</fullName>
    </submittedName>
</protein>
<dbReference type="InterPro" id="IPR036291">
    <property type="entry name" value="NAD(P)-bd_dom_sf"/>
</dbReference>
<reference evidence="7" key="2">
    <citation type="submission" date="2015-03" db="UniProtKB">
        <authorList>
            <consortium name="EnsemblPlants"/>
        </authorList>
    </citation>
    <scope>IDENTIFICATION</scope>
</reference>
<evidence type="ECO:0000313" key="8">
    <source>
        <dbReference type="Proteomes" id="UP000032141"/>
    </source>
</evidence>
<dbReference type="STRING" id="109376.A0A0D3A0X1"/>
<name>A0A0D3A0X1_BRAOL</name>
<keyword evidence="8" id="KW-1185">Reference proteome</keyword>
<keyword evidence="6" id="KW-0812">Transmembrane</keyword>
<dbReference type="HOGENOM" id="CLU_107325_0_0_1"/>
<evidence type="ECO:0000256" key="2">
    <source>
        <dbReference type="ARBA" id="ARBA00022723"/>
    </source>
</evidence>
<comment type="similarity">
    <text evidence="1">Belongs to the zinc-containing alcohol dehydrogenase family.</text>
</comment>
<evidence type="ECO:0000313" key="7">
    <source>
        <dbReference type="EnsemblPlants" id="Bo1g002480.1"/>
    </source>
</evidence>
<proteinExistence type="inferred from homology"/>
<evidence type="ECO:0000256" key="5">
    <source>
        <dbReference type="SAM" id="MobiDB-lite"/>
    </source>
</evidence>
<evidence type="ECO:0000256" key="4">
    <source>
        <dbReference type="ARBA" id="ARBA00023002"/>
    </source>
</evidence>
<sequence>MGNCALKPKVLTSAGVPAPEEFETLLLGDQKVDAAKSLRNLFLQAMAEKKTMEDEKTTPEKTPVTTDLKTALSEAKSPPKEIKSPIKETKSPATEKNVPATEKNVPAGDQKVRNEETVSEEKVMDDATVKETETEARPEEAAIGTLDYIFDTVSAVYALFPLLSLPKINGELITLVLPEKPLELPIFPLVLGRKMVLGSDFGVCILCFCYVYVSQFIFVFCFYVT</sequence>
<keyword evidence="2" id="KW-0479">Metal-binding</keyword>
<evidence type="ECO:0000256" key="3">
    <source>
        <dbReference type="ARBA" id="ARBA00022833"/>
    </source>
</evidence>
<dbReference type="AlphaFoldDB" id="A0A0D3A0X1"/>
<dbReference type="PANTHER" id="PTHR42683">
    <property type="entry name" value="ALDEHYDE REDUCTASE"/>
    <property type="match status" value="1"/>
</dbReference>
<reference evidence="7 8" key="1">
    <citation type="journal article" date="2014" name="Genome Biol.">
        <title>Transcriptome and methylome profiling reveals relics of genome dominance in the mesopolyploid Brassica oleracea.</title>
        <authorList>
            <person name="Parkin I.A."/>
            <person name="Koh C."/>
            <person name="Tang H."/>
            <person name="Robinson S.J."/>
            <person name="Kagale S."/>
            <person name="Clarke W.E."/>
            <person name="Town C.D."/>
            <person name="Nixon J."/>
            <person name="Krishnakumar V."/>
            <person name="Bidwell S.L."/>
            <person name="Denoeud F."/>
            <person name="Belcram H."/>
            <person name="Links M.G."/>
            <person name="Just J."/>
            <person name="Clarke C."/>
            <person name="Bender T."/>
            <person name="Huebert T."/>
            <person name="Mason A.S."/>
            <person name="Pires J.C."/>
            <person name="Barker G."/>
            <person name="Moore J."/>
            <person name="Walley P.G."/>
            <person name="Manoli S."/>
            <person name="Batley J."/>
            <person name="Edwards D."/>
            <person name="Nelson M.N."/>
            <person name="Wang X."/>
            <person name="Paterson A.H."/>
            <person name="King G."/>
            <person name="Bancroft I."/>
            <person name="Chalhoub B."/>
            <person name="Sharpe A.G."/>
        </authorList>
    </citation>
    <scope>NUCLEOTIDE SEQUENCE</scope>
    <source>
        <strain evidence="7 8">cv. TO1000</strain>
    </source>
</reference>
<evidence type="ECO:0000256" key="1">
    <source>
        <dbReference type="ARBA" id="ARBA00008072"/>
    </source>
</evidence>
<dbReference type="OMA" id="EFASCAF"/>
<feature type="compositionally biased region" description="Basic and acidic residues" evidence="5">
    <location>
        <begin position="49"/>
        <end position="59"/>
    </location>
</feature>
<dbReference type="eggNOG" id="KOG0023">
    <property type="taxonomic scope" value="Eukaryota"/>
</dbReference>
<dbReference type="Gene3D" id="3.40.50.720">
    <property type="entry name" value="NAD(P)-binding Rossmann-like Domain"/>
    <property type="match status" value="1"/>
</dbReference>
<dbReference type="SUPFAM" id="SSF51735">
    <property type="entry name" value="NAD(P)-binding Rossmann-fold domains"/>
    <property type="match status" value="1"/>
</dbReference>
<keyword evidence="3" id="KW-0862">Zinc</keyword>
<dbReference type="Gramene" id="Bo1g002480.1">
    <property type="protein sequence ID" value="Bo1g002480.1"/>
    <property type="gene ID" value="Bo1g002480"/>
</dbReference>
<feature type="compositionally biased region" description="Basic and acidic residues" evidence="5">
    <location>
        <begin position="77"/>
        <end position="90"/>
    </location>
</feature>
<dbReference type="GO" id="GO:0016616">
    <property type="term" value="F:oxidoreductase activity, acting on the CH-OH group of donors, NAD or NADP as acceptor"/>
    <property type="evidence" value="ECO:0007669"/>
    <property type="project" value="InterPro"/>
</dbReference>
<dbReference type="GO" id="GO:0046872">
    <property type="term" value="F:metal ion binding"/>
    <property type="evidence" value="ECO:0007669"/>
    <property type="project" value="UniProtKB-KW"/>
</dbReference>
<keyword evidence="6" id="KW-0472">Membrane</keyword>
<dbReference type="Proteomes" id="UP000032141">
    <property type="component" value="Chromosome C1"/>
</dbReference>
<feature type="compositionally biased region" description="Basic and acidic residues" evidence="5">
    <location>
        <begin position="110"/>
        <end position="136"/>
    </location>
</feature>
<keyword evidence="6" id="KW-1133">Transmembrane helix</keyword>
<evidence type="ECO:0000256" key="6">
    <source>
        <dbReference type="SAM" id="Phobius"/>
    </source>
</evidence>
<feature type="transmembrane region" description="Helical" evidence="6">
    <location>
        <begin position="201"/>
        <end position="224"/>
    </location>
</feature>
<organism evidence="7 8">
    <name type="scientific">Brassica oleracea var. oleracea</name>
    <dbReference type="NCBI Taxonomy" id="109376"/>
    <lineage>
        <taxon>Eukaryota</taxon>
        <taxon>Viridiplantae</taxon>
        <taxon>Streptophyta</taxon>
        <taxon>Embryophyta</taxon>
        <taxon>Tracheophyta</taxon>
        <taxon>Spermatophyta</taxon>
        <taxon>Magnoliopsida</taxon>
        <taxon>eudicotyledons</taxon>
        <taxon>Gunneridae</taxon>
        <taxon>Pentapetalae</taxon>
        <taxon>rosids</taxon>
        <taxon>malvids</taxon>
        <taxon>Brassicales</taxon>
        <taxon>Brassicaceae</taxon>
        <taxon>Brassiceae</taxon>
        <taxon>Brassica</taxon>
    </lineage>
</organism>
<dbReference type="EnsemblPlants" id="Bo1g002480.1">
    <property type="protein sequence ID" value="Bo1g002480.1"/>
    <property type="gene ID" value="Bo1g002480"/>
</dbReference>